<protein>
    <submittedName>
        <fullName evidence="2">N-acetyltransferase</fullName>
    </submittedName>
</protein>
<dbReference type="PANTHER" id="PTHR47237">
    <property type="entry name" value="SLL0310 PROTEIN"/>
    <property type="match status" value="1"/>
</dbReference>
<dbReference type="InterPro" id="IPR052729">
    <property type="entry name" value="Acyl/Acetyltrans_Enzymes"/>
</dbReference>
<dbReference type="InterPro" id="IPR016181">
    <property type="entry name" value="Acyl_CoA_acyltransferase"/>
</dbReference>
<organism evidence="2 3">
    <name type="scientific">Massilia cavernae</name>
    <dbReference type="NCBI Taxonomy" id="2320864"/>
    <lineage>
        <taxon>Bacteria</taxon>
        <taxon>Pseudomonadati</taxon>
        <taxon>Pseudomonadota</taxon>
        <taxon>Betaproteobacteria</taxon>
        <taxon>Burkholderiales</taxon>
        <taxon>Oxalobacteraceae</taxon>
        <taxon>Telluria group</taxon>
        <taxon>Massilia</taxon>
    </lineage>
</organism>
<dbReference type="Pfam" id="PF13508">
    <property type="entry name" value="Acetyltransf_7"/>
    <property type="match status" value="1"/>
</dbReference>
<comment type="caution">
    <text evidence="2">The sequence shown here is derived from an EMBL/GenBank/DDBJ whole genome shotgun (WGS) entry which is preliminary data.</text>
</comment>
<dbReference type="Gene3D" id="3.40.630.30">
    <property type="match status" value="1"/>
</dbReference>
<evidence type="ECO:0000313" key="2">
    <source>
        <dbReference type="EMBL" id="RJG26320.1"/>
    </source>
</evidence>
<dbReference type="GO" id="GO:0016747">
    <property type="term" value="F:acyltransferase activity, transferring groups other than amino-acyl groups"/>
    <property type="evidence" value="ECO:0007669"/>
    <property type="project" value="InterPro"/>
</dbReference>
<keyword evidence="2" id="KW-0808">Transferase</keyword>
<dbReference type="PANTHER" id="PTHR47237:SF2">
    <property type="entry name" value="BLL4206 PROTEIN"/>
    <property type="match status" value="1"/>
</dbReference>
<proteinExistence type="predicted"/>
<dbReference type="EMBL" id="QYUP01000019">
    <property type="protein sequence ID" value="RJG26320.1"/>
    <property type="molecule type" value="Genomic_DNA"/>
</dbReference>
<dbReference type="SUPFAM" id="SSF55729">
    <property type="entry name" value="Acyl-CoA N-acyltransferases (Nat)"/>
    <property type="match status" value="1"/>
</dbReference>
<keyword evidence="3" id="KW-1185">Reference proteome</keyword>
<dbReference type="OrthoDB" id="510731at2"/>
<dbReference type="Pfam" id="PF18014">
    <property type="entry name" value="Acetyltransf_18"/>
    <property type="match status" value="1"/>
</dbReference>
<evidence type="ECO:0000259" key="1">
    <source>
        <dbReference type="PROSITE" id="PS51186"/>
    </source>
</evidence>
<dbReference type="CDD" id="cd04301">
    <property type="entry name" value="NAT_SF"/>
    <property type="match status" value="1"/>
</dbReference>
<dbReference type="PROSITE" id="PS51186">
    <property type="entry name" value="GNAT"/>
    <property type="match status" value="1"/>
</dbReference>
<dbReference type="AlphaFoldDB" id="A0A418Y7G9"/>
<evidence type="ECO:0000313" key="3">
    <source>
        <dbReference type="Proteomes" id="UP000284006"/>
    </source>
</evidence>
<dbReference type="Proteomes" id="UP000284006">
    <property type="component" value="Unassembled WGS sequence"/>
</dbReference>
<dbReference type="Gene3D" id="3.40.630.90">
    <property type="match status" value="1"/>
</dbReference>
<name>A0A418Y7G9_9BURK</name>
<reference evidence="2 3" key="1">
    <citation type="submission" date="2018-09" db="EMBL/GenBank/DDBJ databases">
        <authorList>
            <person name="Zhu H."/>
        </authorList>
    </citation>
    <scope>NUCLEOTIDE SEQUENCE [LARGE SCALE GENOMIC DNA]</scope>
    <source>
        <strain evidence="2 3">K1S02-61</strain>
    </source>
</reference>
<dbReference type="InterPro" id="IPR041496">
    <property type="entry name" value="YitH/HolE_GNAT"/>
</dbReference>
<sequence length="285" mass="30967">MSTAIASMIHVRPMTTADLDQGYALSAALRWPHRREDWAALLQLGLGYVAERDNAVIGTIMFWAYGQTAASLGMVIVADNFQGLGIGRNLMRAVLDAAGERSVNLRATEDGRPLYEKLGFTACGFIHQHQGSGFAAETFQTAGSDRLRPMRLDDRNRLIEIDRAVTGLERNALYASLFADGEGIVLERDGKIAGFTIVRQFGLGFCIGPVIATDVECAKRLISYGLSQKTDQFMRLDVPHTSGLSEWLDSCGLKQVGRLTSMLRGQAPVADSPLTQFAIVGQAKG</sequence>
<dbReference type="RefSeq" id="WP_119809278.1">
    <property type="nucleotide sequence ID" value="NZ_QYUP01000019.1"/>
</dbReference>
<accession>A0A418Y7G9</accession>
<gene>
    <name evidence="2" type="ORF">D3872_02230</name>
</gene>
<feature type="domain" description="N-acetyltransferase" evidence="1">
    <location>
        <begin position="9"/>
        <end position="143"/>
    </location>
</feature>
<dbReference type="InterPro" id="IPR000182">
    <property type="entry name" value="GNAT_dom"/>
</dbReference>